<reference evidence="3" key="1">
    <citation type="submission" date="2021-02" db="EMBL/GenBank/DDBJ databases">
        <authorList>
            <person name="Nowell W R."/>
        </authorList>
    </citation>
    <scope>NUCLEOTIDE SEQUENCE</scope>
</reference>
<comment type="caution">
    <text evidence="3">The sequence shown here is derived from an EMBL/GenBank/DDBJ whole genome shotgun (WGS) entry which is preliminary data.</text>
</comment>
<proteinExistence type="predicted"/>
<protein>
    <recommendedName>
        <fullName evidence="5">Cytochrome P450</fullName>
    </recommendedName>
</protein>
<dbReference type="EMBL" id="CAJNYD010004213">
    <property type="protein sequence ID" value="CAF3579383.1"/>
    <property type="molecule type" value="Genomic_DNA"/>
</dbReference>
<dbReference type="Gene3D" id="1.10.630.10">
    <property type="entry name" value="Cytochrome P450"/>
    <property type="match status" value="1"/>
</dbReference>
<keyword evidence="1" id="KW-1133">Transmembrane helix</keyword>
<evidence type="ECO:0000313" key="2">
    <source>
        <dbReference type="EMBL" id="CAF3579383.1"/>
    </source>
</evidence>
<keyword evidence="1" id="KW-0812">Transmembrane</keyword>
<accession>A0A820REY1</accession>
<evidence type="ECO:0000256" key="1">
    <source>
        <dbReference type="SAM" id="Phobius"/>
    </source>
</evidence>
<dbReference type="GO" id="GO:0020037">
    <property type="term" value="F:heme binding"/>
    <property type="evidence" value="ECO:0007669"/>
    <property type="project" value="InterPro"/>
</dbReference>
<dbReference type="AlphaFoldDB" id="A0A820REY1"/>
<gene>
    <name evidence="3" type="ORF">HFQ381_LOCUS22798</name>
    <name evidence="2" type="ORF">LUA448_LOCUS29365</name>
</gene>
<keyword evidence="1" id="KW-0472">Membrane</keyword>
<dbReference type="EMBL" id="CAJOBO010002190">
    <property type="protein sequence ID" value="CAF4436724.1"/>
    <property type="molecule type" value="Genomic_DNA"/>
</dbReference>
<sequence>MIYRRTKLQLIMQKLINKMFILATLCVFSAIFLLICFSVYWKLVHQDKHVYDILRSQGIPGELFVPIIEQMREIRRARDSDALFEYHENLAKKHGLVFLIGYGPLMRLVVLEPDMLADILGRSHATHYAKPIDFTTVLKPLIGSHNLLVSTGLEH</sequence>
<dbReference type="GO" id="GO:0004497">
    <property type="term" value="F:monooxygenase activity"/>
    <property type="evidence" value="ECO:0007669"/>
    <property type="project" value="InterPro"/>
</dbReference>
<organism evidence="3 4">
    <name type="scientific">Rotaria socialis</name>
    <dbReference type="NCBI Taxonomy" id="392032"/>
    <lineage>
        <taxon>Eukaryota</taxon>
        <taxon>Metazoa</taxon>
        <taxon>Spiralia</taxon>
        <taxon>Gnathifera</taxon>
        <taxon>Rotifera</taxon>
        <taxon>Eurotatoria</taxon>
        <taxon>Bdelloidea</taxon>
        <taxon>Philodinida</taxon>
        <taxon>Philodinidae</taxon>
        <taxon>Rotaria</taxon>
    </lineage>
</organism>
<evidence type="ECO:0000313" key="3">
    <source>
        <dbReference type="EMBL" id="CAF4436724.1"/>
    </source>
</evidence>
<dbReference type="GO" id="GO:0005506">
    <property type="term" value="F:iron ion binding"/>
    <property type="evidence" value="ECO:0007669"/>
    <property type="project" value="InterPro"/>
</dbReference>
<evidence type="ECO:0000313" key="4">
    <source>
        <dbReference type="Proteomes" id="UP000663851"/>
    </source>
</evidence>
<dbReference type="GO" id="GO:0016705">
    <property type="term" value="F:oxidoreductase activity, acting on paired donors, with incorporation or reduction of molecular oxygen"/>
    <property type="evidence" value="ECO:0007669"/>
    <property type="project" value="InterPro"/>
</dbReference>
<evidence type="ECO:0008006" key="5">
    <source>
        <dbReference type="Google" id="ProtNLM"/>
    </source>
</evidence>
<dbReference type="SUPFAM" id="SSF48264">
    <property type="entry name" value="Cytochrome P450"/>
    <property type="match status" value="1"/>
</dbReference>
<feature type="transmembrane region" description="Helical" evidence="1">
    <location>
        <begin position="20"/>
        <end position="41"/>
    </location>
</feature>
<name>A0A820REY1_9BILA</name>
<dbReference type="Proteomes" id="UP000663833">
    <property type="component" value="Unassembled WGS sequence"/>
</dbReference>
<dbReference type="InterPro" id="IPR036396">
    <property type="entry name" value="Cyt_P450_sf"/>
</dbReference>
<dbReference type="Proteomes" id="UP000663851">
    <property type="component" value="Unassembled WGS sequence"/>
</dbReference>